<keyword evidence="2" id="KW-1133">Transmembrane helix</keyword>
<feature type="compositionally biased region" description="Low complexity" evidence="1">
    <location>
        <begin position="630"/>
        <end position="646"/>
    </location>
</feature>
<keyword evidence="2" id="KW-0472">Membrane</keyword>
<accession>A0A7L9RT01</accession>
<feature type="compositionally biased region" description="Polar residues" evidence="1">
    <location>
        <begin position="670"/>
        <end position="695"/>
    </location>
</feature>
<protein>
    <submittedName>
        <fullName evidence="4">Uncharacterized protein</fullName>
    </submittedName>
</protein>
<evidence type="ECO:0000313" key="5">
    <source>
        <dbReference type="Proteomes" id="UP000594001"/>
    </source>
</evidence>
<feature type="region of interest" description="Disordered" evidence="1">
    <location>
        <begin position="609"/>
        <end position="797"/>
    </location>
</feature>
<feature type="compositionally biased region" description="Low complexity" evidence="1">
    <location>
        <begin position="736"/>
        <end position="746"/>
    </location>
</feature>
<dbReference type="RefSeq" id="WP_350332421.1">
    <property type="nucleotide sequence ID" value="NZ_CP054719.1"/>
</dbReference>
<evidence type="ECO:0000313" key="4">
    <source>
        <dbReference type="EMBL" id="QOL19676.1"/>
    </source>
</evidence>
<feature type="transmembrane region" description="Helical" evidence="2">
    <location>
        <begin position="100"/>
        <end position="121"/>
    </location>
</feature>
<gene>
    <name evidence="4" type="ORF">CPBP_00441</name>
</gene>
<dbReference type="Proteomes" id="UP000594001">
    <property type="component" value="Chromosome"/>
</dbReference>
<reference evidence="4 5" key="1">
    <citation type="submission" date="2020-06" db="EMBL/GenBank/DDBJ databases">
        <title>The endosymbiont of the kinetoplastid Bodo saltans is a Paracaedibacter-like alpha-proteobacterium possessing a putative toxin-antitoxin system.</title>
        <authorList>
            <person name="Midha S."/>
            <person name="Rigden D.J."/>
            <person name="Siozios S."/>
            <person name="Hurst G.D.D."/>
            <person name="Jackson A.P."/>
        </authorList>
    </citation>
    <scope>NUCLEOTIDE SEQUENCE [LARGE SCALE GENOMIC DNA]</scope>
    <source>
        <strain evidence="4">Lake Konstanz</strain>
    </source>
</reference>
<feature type="signal peptide" evidence="3">
    <location>
        <begin position="1"/>
        <end position="23"/>
    </location>
</feature>
<dbReference type="EMBL" id="CP054719">
    <property type="protein sequence ID" value="QOL19676.1"/>
    <property type="molecule type" value="Genomic_DNA"/>
</dbReference>
<keyword evidence="3" id="KW-0732">Signal</keyword>
<dbReference type="KEGG" id="pbal:CPBP_00441"/>
<proteinExistence type="predicted"/>
<dbReference type="AlphaFoldDB" id="A0A7L9RT01"/>
<evidence type="ECO:0000256" key="3">
    <source>
        <dbReference type="SAM" id="SignalP"/>
    </source>
</evidence>
<feature type="chain" id="PRO_5033039544" evidence="3">
    <location>
        <begin position="24"/>
        <end position="1049"/>
    </location>
</feature>
<organism evidence="4 5">
    <name type="scientific">Candidatus Bodocaedibacter vickermanii</name>
    <dbReference type="NCBI Taxonomy" id="2741701"/>
    <lineage>
        <taxon>Bacteria</taxon>
        <taxon>Pseudomonadati</taxon>
        <taxon>Pseudomonadota</taxon>
        <taxon>Alphaproteobacteria</taxon>
        <taxon>Holosporales</taxon>
        <taxon>Candidatus Paracaedibacteraceae</taxon>
        <taxon>Candidatus Bodocaedibacter</taxon>
    </lineage>
</organism>
<feature type="compositionally biased region" description="Polar residues" evidence="1">
    <location>
        <begin position="747"/>
        <end position="797"/>
    </location>
</feature>
<sequence length="1049" mass="115814">MRRIISFILIVCLLQTQSYHATAGIIEEQTGPSVWEKGVSKVAFWRTSDSKKTMDLTQLESGEVASDVKATRAFSDLATALKEQVSGLKERITAFTNTPMGFTAVFLAGTVLLFYSIYLYIAGFSAWLEGIPFDVASKLVTHSSLRTYQLLDVCQNFLGNGKELERTRWYSHYEHASGYNGVPFADALPQWVNNATNLITLLSSAVLAERAVGSSYNQNSNEFATQFKKFLFVNSAQMRRNYSCAFKLGESDHLGEITGCQEDYQKEIYNSVEQNPETSDAMIQFRRFHYKYGFKAPSNLLVRLSINRNHLNTQRYPQVDYSPNPAAIDDVLRVSTQRHLMQLGNQLTLPEAVADRISNNLQAMTQLNDMLSKLRLWESVSHADNFALTTLVRSIFDANQIALTSDVGCDFDLESGIFKMLSCFQGSARDIPNGAPIPEDAQVWFARTTGNGVNYIQAFANKVPVAEAMATWLKQSTAAMENLWGVADTLHHRVCNGTSDDQIELLRKAAQRELIDHGADLSSDVGCDLRFNDAGIEEILCHAGTAPQLKVAGCDLESNVPVRWEGKLWLQPHALNTEWLDKVIVAASPVWQESRTQMRPYSPSLKITDSVLPIDSDSTSNEESLKVTPSGTNMGTDSDTSTGSRSPSREMSQRVTGTGSGTDTDSNTGRLSNEMSDELTSSGSGTASREMSQRVTGTGSGTDTDSNTGRLSNEMSDELTSSGSGTASREMSQWVTGTDSGTDTDSNTVRLSNEITNDVTSSGSGTTSREMSDELTFSGSKSPSNATMPYSPTFPNANTTGNGITELYYVTVYYDVRKAFLNATHSLNDTLFLSSANFSTTNPGNLYVDTEFQEIYWSGTAVANNKNKNIYVADILSNPTRLNNTRTIYTGSTEIFSIYLAKRANRMFWATQDKGIYMGDFSIINPINITNVTAQSMIISNSNLPYGLYYDSLTQALLWSRAEGSPRRYYIYISTLNLQTNILMNTTVLLNQSLPIGSVSYDVKNSRILFNYPNEAILGIAPFSFENPMPLINITEIQNFQGVISVVND</sequence>
<feature type="compositionally biased region" description="Polar residues" evidence="1">
    <location>
        <begin position="710"/>
        <end position="735"/>
    </location>
</feature>
<evidence type="ECO:0000256" key="2">
    <source>
        <dbReference type="SAM" id="Phobius"/>
    </source>
</evidence>
<name>A0A7L9RT01_9PROT</name>
<keyword evidence="5" id="KW-1185">Reference proteome</keyword>
<evidence type="ECO:0000256" key="1">
    <source>
        <dbReference type="SAM" id="MobiDB-lite"/>
    </source>
</evidence>
<keyword evidence="2" id="KW-0812">Transmembrane</keyword>